<dbReference type="InterPro" id="IPR036259">
    <property type="entry name" value="MFS_trans_sf"/>
</dbReference>
<dbReference type="PANTHER" id="PTHR23517:SF3">
    <property type="entry name" value="INTEGRAL MEMBRANE TRANSPORT PROTEIN"/>
    <property type="match status" value="1"/>
</dbReference>
<dbReference type="InterPro" id="IPR050171">
    <property type="entry name" value="MFS_Transporters"/>
</dbReference>
<dbReference type="InterPro" id="IPR011701">
    <property type="entry name" value="MFS"/>
</dbReference>
<evidence type="ECO:0000256" key="4">
    <source>
        <dbReference type="ARBA" id="ARBA00022692"/>
    </source>
</evidence>
<protein>
    <submittedName>
        <fullName evidence="9">Predicted arabinose efflux permease, MFS family</fullName>
    </submittedName>
</protein>
<keyword evidence="3" id="KW-1003">Cell membrane</keyword>
<gene>
    <name evidence="9" type="ORF">SAMN05216218_107152</name>
</gene>
<dbReference type="PROSITE" id="PS50850">
    <property type="entry name" value="MFS"/>
    <property type="match status" value="1"/>
</dbReference>
<feature type="domain" description="Major facilitator superfamily (MFS) profile" evidence="8">
    <location>
        <begin position="10"/>
        <end position="408"/>
    </location>
</feature>
<feature type="transmembrane region" description="Helical" evidence="7">
    <location>
        <begin position="291"/>
        <end position="309"/>
    </location>
</feature>
<dbReference type="GO" id="GO:0022857">
    <property type="term" value="F:transmembrane transporter activity"/>
    <property type="evidence" value="ECO:0007669"/>
    <property type="project" value="InterPro"/>
</dbReference>
<reference evidence="10" key="1">
    <citation type="submission" date="2016-10" db="EMBL/GenBank/DDBJ databases">
        <authorList>
            <person name="Varghese N."/>
            <person name="Submissions S."/>
        </authorList>
    </citation>
    <scope>NUCLEOTIDE SEQUENCE [LARGE SCALE GENOMIC DNA]</scope>
    <source>
        <strain evidence="10">IBRC-M 10760</strain>
    </source>
</reference>
<keyword evidence="6 7" id="KW-0472">Membrane</keyword>
<name>A0A1G7M6R8_9EURY</name>
<feature type="transmembrane region" description="Helical" evidence="7">
    <location>
        <begin position="44"/>
        <end position="65"/>
    </location>
</feature>
<feature type="transmembrane region" description="Helical" evidence="7">
    <location>
        <begin position="226"/>
        <end position="249"/>
    </location>
</feature>
<feature type="transmembrane region" description="Helical" evidence="7">
    <location>
        <begin position="100"/>
        <end position="123"/>
    </location>
</feature>
<keyword evidence="2" id="KW-0813">Transport</keyword>
<evidence type="ECO:0000256" key="6">
    <source>
        <dbReference type="ARBA" id="ARBA00023136"/>
    </source>
</evidence>
<evidence type="ECO:0000259" key="8">
    <source>
        <dbReference type="PROSITE" id="PS50850"/>
    </source>
</evidence>
<feature type="transmembrane region" description="Helical" evidence="7">
    <location>
        <begin position="315"/>
        <end position="337"/>
    </location>
</feature>
<evidence type="ECO:0000256" key="5">
    <source>
        <dbReference type="ARBA" id="ARBA00022989"/>
    </source>
</evidence>
<dbReference type="Gene3D" id="1.20.1250.20">
    <property type="entry name" value="MFS general substrate transporter like domains"/>
    <property type="match status" value="1"/>
</dbReference>
<feature type="transmembrane region" description="Helical" evidence="7">
    <location>
        <begin position="135"/>
        <end position="159"/>
    </location>
</feature>
<evidence type="ECO:0000256" key="2">
    <source>
        <dbReference type="ARBA" id="ARBA00022448"/>
    </source>
</evidence>
<evidence type="ECO:0000313" key="10">
    <source>
        <dbReference type="Proteomes" id="UP000199076"/>
    </source>
</evidence>
<dbReference type="OrthoDB" id="177106at2157"/>
<feature type="transmembrane region" description="Helical" evidence="7">
    <location>
        <begin position="261"/>
        <end position="279"/>
    </location>
</feature>
<dbReference type="CDD" id="cd17473">
    <property type="entry name" value="MFS_arabinose_efflux_permease_like"/>
    <property type="match status" value="1"/>
</dbReference>
<evidence type="ECO:0000256" key="1">
    <source>
        <dbReference type="ARBA" id="ARBA00004651"/>
    </source>
</evidence>
<dbReference type="RefSeq" id="WP_092691783.1">
    <property type="nucleotide sequence ID" value="NZ_FNBK01000007.1"/>
</dbReference>
<dbReference type="Pfam" id="PF07690">
    <property type="entry name" value="MFS_1"/>
    <property type="match status" value="1"/>
</dbReference>
<sequence length="410" mass="41355">MTDSSGTRVTLWIVVAAATLTVMAGAILGPVVPAIQDGLGVSESAAGLIITTHGALIVLASPVAGSIIDRVGPRRPFVAGLLLYAAGGSAGLVIDAFGPLLLSRAVLGVGTAFVYTGITVLIYERFEGQRMDRALGLRSGANSAGAAVWPLVGGALGTLSWQLPFGVYLIALPLGLLAVALIPESGRAAAAADGSGDGGSDPESGGTPAAGVAGVLAVVRRRPALLAVYLLYFGANALLYSIVVFYPQLLAGVGTTSSLSISLYLAANGAAGGVSAALYDRLAQRVRRHVLVIAAFALWLGAFATATVADSPLAAVPPVVGFGFGLGLVFPSAFAWIEALAPVDRQGQFSSYLASAGYVGQFLSPVLFGPLIPLFGVRGVFGAAAVAAGGGVLSLGAALTRRRLRRTPHR</sequence>
<dbReference type="EMBL" id="FNBK01000007">
    <property type="protein sequence ID" value="SDF57336.1"/>
    <property type="molecule type" value="Genomic_DNA"/>
</dbReference>
<dbReference type="Proteomes" id="UP000199076">
    <property type="component" value="Unassembled WGS sequence"/>
</dbReference>
<feature type="transmembrane region" description="Helical" evidence="7">
    <location>
        <begin position="12"/>
        <end position="32"/>
    </location>
</feature>
<feature type="transmembrane region" description="Helical" evidence="7">
    <location>
        <begin position="77"/>
        <end position="94"/>
    </location>
</feature>
<accession>A0A1G7M6R8</accession>
<feature type="transmembrane region" description="Helical" evidence="7">
    <location>
        <begin position="349"/>
        <end position="368"/>
    </location>
</feature>
<keyword evidence="5 7" id="KW-1133">Transmembrane helix</keyword>
<keyword evidence="4 7" id="KW-0812">Transmembrane</keyword>
<dbReference type="AlphaFoldDB" id="A0A1G7M6R8"/>
<comment type="subcellular location">
    <subcellularLocation>
        <location evidence="1">Cell membrane</location>
        <topology evidence="1">Multi-pass membrane protein</topology>
    </subcellularLocation>
</comment>
<evidence type="ECO:0000256" key="7">
    <source>
        <dbReference type="SAM" id="Phobius"/>
    </source>
</evidence>
<dbReference type="PANTHER" id="PTHR23517">
    <property type="entry name" value="RESISTANCE PROTEIN MDTM, PUTATIVE-RELATED-RELATED"/>
    <property type="match status" value="1"/>
</dbReference>
<organism evidence="9 10">
    <name type="scientific">Halorientalis regularis</name>
    <dbReference type="NCBI Taxonomy" id="660518"/>
    <lineage>
        <taxon>Archaea</taxon>
        <taxon>Methanobacteriati</taxon>
        <taxon>Methanobacteriota</taxon>
        <taxon>Stenosarchaea group</taxon>
        <taxon>Halobacteria</taxon>
        <taxon>Halobacteriales</taxon>
        <taxon>Haloarculaceae</taxon>
        <taxon>Halorientalis</taxon>
    </lineage>
</organism>
<evidence type="ECO:0000313" key="9">
    <source>
        <dbReference type="EMBL" id="SDF57336.1"/>
    </source>
</evidence>
<keyword evidence="10" id="KW-1185">Reference proteome</keyword>
<proteinExistence type="predicted"/>
<evidence type="ECO:0000256" key="3">
    <source>
        <dbReference type="ARBA" id="ARBA00022475"/>
    </source>
</evidence>
<dbReference type="GO" id="GO:0005886">
    <property type="term" value="C:plasma membrane"/>
    <property type="evidence" value="ECO:0007669"/>
    <property type="project" value="UniProtKB-SubCell"/>
</dbReference>
<feature type="transmembrane region" description="Helical" evidence="7">
    <location>
        <begin position="165"/>
        <end position="182"/>
    </location>
</feature>
<dbReference type="SUPFAM" id="SSF103473">
    <property type="entry name" value="MFS general substrate transporter"/>
    <property type="match status" value="1"/>
</dbReference>
<dbReference type="STRING" id="660518.SAMN05216218_107152"/>
<dbReference type="InterPro" id="IPR020846">
    <property type="entry name" value="MFS_dom"/>
</dbReference>
<feature type="transmembrane region" description="Helical" evidence="7">
    <location>
        <begin position="380"/>
        <end position="400"/>
    </location>
</feature>